<dbReference type="OrthoDB" id="2437854at2759"/>
<dbReference type="Proteomes" id="UP001153678">
    <property type="component" value="Unassembled WGS sequence"/>
</dbReference>
<feature type="non-terminal residue" evidence="1">
    <location>
        <position position="88"/>
    </location>
</feature>
<name>A0A9W4T226_9GLOM</name>
<keyword evidence="2" id="KW-1185">Reference proteome</keyword>
<dbReference type="EMBL" id="CAMKVN010007636">
    <property type="protein sequence ID" value="CAI2191705.1"/>
    <property type="molecule type" value="Genomic_DNA"/>
</dbReference>
<feature type="non-terminal residue" evidence="1">
    <location>
        <position position="1"/>
    </location>
</feature>
<accession>A0A9W4T226</accession>
<organism evidence="1 2">
    <name type="scientific">Funneliformis geosporum</name>
    <dbReference type="NCBI Taxonomy" id="1117311"/>
    <lineage>
        <taxon>Eukaryota</taxon>
        <taxon>Fungi</taxon>
        <taxon>Fungi incertae sedis</taxon>
        <taxon>Mucoromycota</taxon>
        <taxon>Glomeromycotina</taxon>
        <taxon>Glomeromycetes</taxon>
        <taxon>Glomerales</taxon>
        <taxon>Glomeraceae</taxon>
        <taxon>Funneliformis</taxon>
    </lineage>
</organism>
<reference evidence="1" key="1">
    <citation type="submission" date="2022-08" db="EMBL/GenBank/DDBJ databases">
        <authorList>
            <person name="Kallberg Y."/>
            <person name="Tangrot J."/>
            <person name="Rosling A."/>
        </authorList>
    </citation>
    <scope>NUCLEOTIDE SEQUENCE</scope>
    <source>
        <strain evidence="1">Wild A</strain>
    </source>
</reference>
<comment type="caution">
    <text evidence="1">The sequence shown here is derived from an EMBL/GenBank/DDBJ whole genome shotgun (WGS) entry which is preliminary data.</text>
</comment>
<evidence type="ECO:0000313" key="2">
    <source>
        <dbReference type="Proteomes" id="UP001153678"/>
    </source>
</evidence>
<sequence>SIILLINIETDEIDSDIAEFSETVKKASTDLVNQSVSITSLIKNGLDINFLIKEHERHDAYNSHPILCQTKTSSSQNITNKNTIQPNK</sequence>
<evidence type="ECO:0000313" key="1">
    <source>
        <dbReference type="EMBL" id="CAI2191705.1"/>
    </source>
</evidence>
<protein>
    <submittedName>
        <fullName evidence="1">4983_t:CDS:1</fullName>
    </submittedName>
</protein>
<gene>
    <name evidence="1" type="ORF">FWILDA_LOCUS15205</name>
</gene>
<dbReference type="AlphaFoldDB" id="A0A9W4T226"/>
<proteinExistence type="predicted"/>